<gene>
    <name evidence="1" type="ORF">BDZ94DRAFT_1258739</name>
</gene>
<keyword evidence="2" id="KW-1185">Reference proteome</keyword>
<name>A0A9P5Y950_9AGAR</name>
<protein>
    <submittedName>
        <fullName evidence="1">Uncharacterized protein</fullName>
    </submittedName>
</protein>
<proteinExistence type="predicted"/>
<reference evidence="1" key="1">
    <citation type="submission" date="2020-11" db="EMBL/GenBank/DDBJ databases">
        <authorList>
            <consortium name="DOE Joint Genome Institute"/>
            <person name="Ahrendt S."/>
            <person name="Riley R."/>
            <person name="Andreopoulos W."/>
            <person name="Labutti K."/>
            <person name="Pangilinan J."/>
            <person name="Ruiz-Duenas F.J."/>
            <person name="Barrasa J.M."/>
            <person name="Sanchez-Garcia M."/>
            <person name="Camarero S."/>
            <person name="Miyauchi S."/>
            <person name="Serrano A."/>
            <person name="Linde D."/>
            <person name="Babiker R."/>
            <person name="Drula E."/>
            <person name="Ayuso-Fernandez I."/>
            <person name="Pacheco R."/>
            <person name="Padilla G."/>
            <person name="Ferreira P."/>
            <person name="Barriuso J."/>
            <person name="Kellner H."/>
            <person name="Castanera R."/>
            <person name="Alfaro M."/>
            <person name="Ramirez L."/>
            <person name="Pisabarro A.G."/>
            <person name="Kuo A."/>
            <person name="Tritt A."/>
            <person name="Lipzen A."/>
            <person name="He G."/>
            <person name="Yan M."/>
            <person name="Ng V."/>
            <person name="Cullen D."/>
            <person name="Martin F."/>
            <person name="Rosso M.-N."/>
            <person name="Henrissat B."/>
            <person name="Hibbett D."/>
            <person name="Martinez A.T."/>
            <person name="Grigoriev I.V."/>
        </authorList>
    </citation>
    <scope>NUCLEOTIDE SEQUENCE</scope>
    <source>
        <strain evidence="1">CBS 247.69</strain>
    </source>
</reference>
<accession>A0A9P5Y950</accession>
<organism evidence="1 2">
    <name type="scientific">Collybia nuda</name>
    <dbReference type="NCBI Taxonomy" id="64659"/>
    <lineage>
        <taxon>Eukaryota</taxon>
        <taxon>Fungi</taxon>
        <taxon>Dikarya</taxon>
        <taxon>Basidiomycota</taxon>
        <taxon>Agaricomycotina</taxon>
        <taxon>Agaricomycetes</taxon>
        <taxon>Agaricomycetidae</taxon>
        <taxon>Agaricales</taxon>
        <taxon>Tricholomatineae</taxon>
        <taxon>Clitocybaceae</taxon>
        <taxon>Collybia</taxon>
    </lineage>
</organism>
<dbReference type="AlphaFoldDB" id="A0A9P5Y950"/>
<dbReference type="Proteomes" id="UP000807353">
    <property type="component" value="Unassembled WGS sequence"/>
</dbReference>
<dbReference type="EMBL" id="MU150262">
    <property type="protein sequence ID" value="KAF9463415.1"/>
    <property type="molecule type" value="Genomic_DNA"/>
</dbReference>
<evidence type="ECO:0000313" key="1">
    <source>
        <dbReference type="EMBL" id="KAF9463415.1"/>
    </source>
</evidence>
<comment type="caution">
    <text evidence="1">The sequence shown here is derived from an EMBL/GenBank/DDBJ whole genome shotgun (WGS) entry which is preliminary data.</text>
</comment>
<dbReference type="OrthoDB" id="3360976at2759"/>
<evidence type="ECO:0000313" key="2">
    <source>
        <dbReference type="Proteomes" id="UP000807353"/>
    </source>
</evidence>
<sequence>MHLYLSKHSPLDSAFATDDGQVMFKVDTEPIKAGTRTSYISCAISNDIPRRAVIGEDIVDTRERFGSLGQIEFNTVASSVIRFQGAQVETKEYFRKDSWGPYGR</sequence>